<comment type="similarity">
    <text evidence="3 10">Belongs to the cytochrome P450 family.</text>
</comment>
<dbReference type="GO" id="GO:0005506">
    <property type="term" value="F:iron ion binding"/>
    <property type="evidence" value="ECO:0007669"/>
    <property type="project" value="InterPro"/>
</dbReference>
<keyword evidence="6 10" id="KW-0560">Oxidoreductase</keyword>
<evidence type="ECO:0000256" key="6">
    <source>
        <dbReference type="ARBA" id="ARBA00023002"/>
    </source>
</evidence>
<evidence type="ECO:0000256" key="4">
    <source>
        <dbReference type="ARBA" id="ARBA00022617"/>
    </source>
</evidence>
<dbReference type="GO" id="GO:0016705">
    <property type="term" value="F:oxidoreductase activity, acting on paired donors, with incorporation or reduction of molecular oxygen"/>
    <property type="evidence" value="ECO:0007669"/>
    <property type="project" value="InterPro"/>
</dbReference>
<comment type="cofactor">
    <cofactor evidence="1 9">
        <name>heme</name>
        <dbReference type="ChEBI" id="CHEBI:30413"/>
    </cofactor>
</comment>
<comment type="pathway">
    <text evidence="2">Secondary metabolite biosynthesis.</text>
</comment>
<dbReference type="PRINTS" id="PR00385">
    <property type="entry name" value="P450"/>
</dbReference>
<dbReference type="InterPro" id="IPR002401">
    <property type="entry name" value="Cyt_P450_E_grp-I"/>
</dbReference>
<dbReference type="InterPro" id="IPR050364">
    <property type="entry name" value="Cytochrome_P450_fung"/>
</dbReference>
<dbReference type="InterPro" id="IPR001128">
    <property type="entry name" value="Cyt_P450"/>
</dbReference>
<comment type="caution">
    <text evidence="11">The sequence shown here is derived from an EMBL/GenBank/DDBJ whole genome shotgun (WGS) entry which is preliminary data.</text>
</comment>
<dbReference type="PANTHER" id="PTHR46300">
    <property type="entry name" value="P450, PUTATIVE (EUROFUNG)-RELATED-RELATED"/>
    <property type="match status" value="1"/>
</dbReference>
<gene>
    <name evidence="11" type="ORF">WG66_6978</name>
</gene>
<dbReference type="SUPFAM" id="SSF48264">
    <property type="entry name" value="Cytochrome P450"/>
    <property type="match status" value="1"/>
</dbReference>
<keyword evidence="5 9" id="KW-0479">Metal-binding</keyword>
<protein>
    <submittedName>
        <fullName evidence="11">Putative cytochrome P450</fullName>
    </submittedName>
</protein>
<dbReference type="PRINTS" id="PR00463">
    <property type="entry name" value="EP450I"/>
</dbReference>
<evidence type="ECO:0000256" key="3">
    <source>
        <dbReference type="ARBA" id="ARBA00010617"/>
    </source>
</evidence>
<evidence type="ECO:0000313" key="11">
    <source>
        <dbReference type="EMBL" id="KTB40447.1"/>
    </source>
</evidence>
<dbReference type="PANTHER" id="PTHR46300:SF7">
    <property type="entry name" value="P450, PUTATIVE (EUROFUNG)-RELATED"/>
    <property type="match status" value="1"/>
</dbReference>
<evidence type="ECO:0000256" key="5">
    <source>
        <dbReference type="ARBA" id="ARBA00022723"/>
    </source>
</evidence>
<dbReference type="EMBL" id="LATX01001582">
    <property type="protein sequence ID" value="KTB40447.1"/>
    <property type="molecule type" value="Genomic_DNA"/>
</dbReference>
<keyword evidence="7 9" id="KW-0408">Iron</keyword>
<evidence type="ECO:0000256" key="10">
    <source>
        <dbReference type="RuleBase" id="RU000461"/>
    </source>
</evidence>
<evidence type="ECO:0000256" key="7">
    <source>
        <dbReference type="ARBA" id="ARBA00023004"/>
    </source>
</evidence>
<dbReference type="Pfam" id="PF00067">
    <property type="entry name" value="p450"/>
    <property type="match status" value="2"/>
</dbReference>
<dbReference type="eggNOG" id="KOG0156">
    <property type="taxonomic scope" value="Eukaryota"/>
</dbReference>
<dbReference type="InterPro" id="IPR036396">
    <property type="entry name" value="Cyt_P450_sf"/>
</dbReference>
<evidence type="ECO:0000256" key="2">
    <source>
        <dbReference type="ARBA" id="ARBA00005179"/>
    </source>
</evidence>
<dbReference type="InterPro" id="IPR017972">
    <property type="entry name" value="Cyt_P450_CS"/>
</dbReference>
<organism evidence="11 12">
    <name type="scientific">Moniliophthora roreri</name>
    <name type="common">Frosty pod rot fungus</name>
    <name type="synonym">Monilia roreri</name>
    <dbReference type="NCBI Taxonomy" id="221103"/>
    <lineage>
        <taxon>Eukaryota</taxon>
        <taxon>Fungi</taxon>
        <taxon>Dikarya</taxon>
        <taxon>Basidiomycota</taxon>
        <taxon>Agaricomycotina</taxon>
        <taxon>Agaricomycetes</taxon>
        <taxon>Agaricomycetidae</taxon>
        <taxon>Agaricales</taxon>
        <taxon>Marasmiineae</taxon>
        <taxon>Marasmiaceae</taxon>
        <taxon>Moniliophthora</taxon>
    </lineage>
</organism>
<evidence type="ECO:0000256" key="1">
    <source>
        <dbReference type="ARBA" id="ARBA00001971"/>
    </source>
</evidence>
<reference evidence="11 12" key="1">
    <citation type="submission" date="2015-12" db="EMBL/GenBank/DDBJ databases">
        <title>Draft genome sequence of Moniliophthora roreri, the causal agent of frosty pod rot of cacao.</title>
        <authorList>
            <person name="Aime M.C."/>
            <person name="Diaz-Valderrama J.R."/>
            <person name="Kijpornyongpan T."/>
            <person name="Phillips-Mora W."/>
        </authorList>
    </citation>
    <scope>NUCLEOTIDE SEQUENCE [LARGE SCALE GENOMIC DNA]</scope>
    <source>
        <strain evidence="11 12">MCA 2952</strain>
    </source>
</reference>
<proteinExistence type="inferred from homology"/>
<evidence type="ECO:0000256" key="9">
    <source>
        <dbReference type="PIRSR" id="PIRSR602401-1"/>
    </source>
</evidence>
<evidence type="ECO:0000313" key="12">
    <source>
        <dbReference type="Proteomes" id="UP000054988"/>
    </source>
</evidence>
<feature type="binding site" description="axial binding residue" evidence="9">
    <location>
        <position position="176"/>
    </location>
    <ligand>
        <name>heme</name>
        <dbReference type="ChEBI" id="CHEBI:30413"/>
    </ligand>
    <ligandPart>
        <name>Fe</name>
        <dbReference type="ChEBI" id="CHEBI:18248"/>
    </ligandPart>
</feature>
<keyword evidence="4 9" id="KW-0349">Heme</keyword>
<dbReference type="AlphaFoldDB" id="A0A0W0FVM6"/>
<keyword evidence="8 10" id="KW-0503">Monooxygenase</keyword>
<evidence type="ECO:0000256" key="8">
    <source>
        <dbReference type="ARBA" id="ARBA00023033"/>
    </source>
</evidence>
<dbReference type="GO" id="GO:0020037">
    <property type="term" value="F:heme binding"/>
    <property type="evidence" value="ECO:0007669"/>
    <property type="project" value="InterPro"/>
</dbReference>
<dbReference type="Gene3D" id="1.10.630.10">
    <property type="entry name" value="Cytochrome P450"/>
    <property type="match status" value="1"/>
</dbReference>
<dbReference type="Proteomes" id="UP000054988">
    <property type="component" value="Unassembled WGS sequence"/>
</dbReference>
<sequence>MDPVDKFVHAWAKQQIASGGYLPPFTSMQLEARKHESGGNLTQKQEDIIRWCSSALYAGGADTTVSVMRLFFLLMSLYPNVQKRAQAEIDEVVGQDRLPNIGDRDDLPYTNALVKEIVRWAPPAPLGLPHRVTTDDEYMGYRIPEGATNFDPTRYLSDTPQPDPRKFVFGFGRRVCPGAQFAEDSVFFNISRILSTFDISKSVGEDGMGVEPKVEFTSTVTSHVKPFPCRIVLRRGSAGERYLDSASLSG</sequence>
<dbReference type="GO" id="GO:0004497">
    <property type="term" value="F:monooxygenase activity"/>
    <property type="evidence" value="ECO:0007669"/>
    <property type="project" value="UniProtKB-KW"/>
</dbReference>
<name>A0A0W0FVM6_MONRR</name>
<dbReference type="PROSITE" id="PS00086">
    <property type="entry name" value="CYTOCHROME_P450"/>
    <property type="match status" value="1"/>
</dbReference>
<dbReference type="GO" id="GO:0016020">
    <property type="term" value="C:membrane"/>
    <property type="evidence" value="ECO:0007669"/>
    <property type="project" value="UniProtKB-SubCell"/>
</dbReference>
<accession>A0A0W0FVM6</accession>